<keyword evidence="1" id="KW-1133">Transmembrane helix</keyword>
<accession>A0A6C0HGG9</accession>
<keyword evidence="1" id="KW-0812">Transmembrane</keyword>
<sequence length="80" mass="8945">MWIVYVSVGVALVSFILYALDRRSKQEQIDWFTAVKLMVFGGLMSGGIVYVTQSPETVELIKEVAEGPVIQEMFVGKPTF</sequence>
<feature type="transmembrane region" description="Helical" evidence="1">
    <location>
        <begin position="33"/>
        <end position="52"/>
    </location>
</feature>
<keyword evidence="1" id="KW-0472">Membrane</keyword>
<name>A0A6C0HGG9_9ZZZZ</name>
<proteinExistence type="predicted"/>
<evidence type="ECO:0000256" key="1">
    <source>
        <dbReference type="SAM" id="Phobius"/>
    </source>
</evidence>
<reference evidence="2" key="1">
    <citation type="journal article" date="2020" name="Nature">
        <title>Giant virus diversity and host interactions through global metagenomics.</title>
        <authorList>
            <person name="Schulz F."/>
            <person name="Roux S."/>
            <person name="Paez-Espino D."/>
            <person name="Jungbluth S."/>
            <person name="Walsh D.A."/>
            <person name="Denef V.J."/>
            <person name="McMahon K.D."/>
            <person name="Konstantinidis K.T."/>
            <person name="Eloe-Fadrosh E.A."/>
            <person name="Kyrpides N.C."/>
            <person name="Woyke T."/>
        </authorList>
    </citation>
    <scope>NUCLEOTIDE SEQUENCE</scope>
    <source>
        <strain evidence="2">GVMAG-M-3300023179-99</strain>
    </source>
</reference>
<protein>
    <submittedName>
        <fullName evidence="2">Uncharacterized protein</fullName>
    </submittedName>
</protein>
<dbReference type="EMBL" id="MN739946">
    <property type="protein sequence ID" value="QHT79113.1"/>
    <property type="molecule type" value="Genomic_DNA"/>
</dbReference>
<dbReference type="AlphaFoldDB" id="A0A6C0HGG9"/>
<evidence type="ECO:0000313" key="2">
    <source>
        <dbReference type="EMBL" id="QHT79113.1"/>
    </source>
</evidence>
<feature type="transmembrane region" description="Helical" evidence="1">
    <location>
        <begin position="6"/>
        <end position="21"/>
    </location>
</feature>
<organism evidence="2">
    <name type="scientific">viral metagenome</name>
    <dbReference type="NCBI Taxonomy" id="1070528"/>
    <lineage>
        <taxon>unclassified sequences</taxon>
        <taxon>metagenomes</taxon>
        <taxon>organismal metagenomes</taxon>
    </lineage>
</organism>